<dbReference type="Proteomes" id="UP000230750">
    <property type="component" value="Unassembled WGS sequence"/>
</dbReference>
<evidence type="ECO:0000256" key="10">
    <source>
        <dbReference type="ARBA" id="ARBA00022829"/>
    </source>
</evidence>
<keyword evidence="15" id="KW-0131">Cell cycle</keyword>
<gene>
    <name evidence="17" type="ORF">BSL78_27815</name>
</gene>
<keyword evidence="11" id="KW-0862">Zinc</keyword>
<proteinExistence type="inferred from homology"/>
<keyword evidence="14" id="KW-0539">Nucleus</keyword>
<keyword evidence="7" id="KW-0132">Cell division</keyword>
<dbReference type="GO" id="GO:0051301">
    <property type="term" value="P:cell division"/>
    <property type="evidence" value="ECO:0007669"/>
    <property type="project" value="UniProtKB-KW"/>
</dbReference>
<evidence type="ECO:0000256" key="7">
    <source>
        <dbReference type="ARBA" id="ARBA00022618"/>
    </source>
</evidence>
<dbReference type="OrthoDB" id="2196114at2759"/>
<dbReference type="GO" id="GO:0005634">
    <property type="term" value="C:nucleus"/>
    <property type="evidence" value="ECO:0007669"/>
    <property type="project" value="UniProtKB-SubCell"/>
</dbReference>
<keyword evidence="18" id="KW-1185">Reference proteome</keyword>
<dbReference type="Pfam" id="PF00653">
    <property type="entry name" value="BIR"/>
    <property type="match status" value="1"/>
</dbReference>
<sequence length="151" mass="17306">MATEIESIDPIERGKLLQNFVMNSEAERLATFKDWPFAEDCGCIPAKMAAAGFYHCPTENEADVVKCFMCGKELDGWEPNDDPWKEHKKHSSKCPFLHSKSEREETVSDFLKTERDRQEQRIVKAVEVKIKEFLEQAAATREQMSNFSAGK</sequence>
<dbReference type="InterPro" id="IPR051190">
    <property type="entry name" value="Baculoviral_IAP"/>
</dbReference>
<keyword evidence="10" id="KW-0159">Chromosome partition</keyword>
<dbReference type="EMBL" id="MRZV01001920">
    <property type="protein sequence ID" value="PIK35362.1"/>
    <property type="molecule type" value="Genomic_DNA"/>
</dbReference>
<dbReference type="GO" id="GO:0005819">
    <property type="term" value="C:spindle"/>
    <property type="evidence" value="ECO:0007669"/>
    <property type="project" value="UniProtKB-SubCell"/>
</dbReference>
<organism evidence="17 18">
    <name type="scientific">Stichopus japonicus</name>
    <name type="common">Sea cucumber</name>
    <dbReference type="NCBI Taxonomy" id="307972"/>
    <lineage>
        <taxon>Eukaryota</taxon>
        <taxon>Metazoa</taxon>
        <taxon>Echinodermata</taxon>
        <taxon>Eleutherozoa</taxon>
        <taxon>Echinozoa</taxon>
        <taxon>Holothuroidea</taxon>
        <taxon>Aspidochirotacea</taxon>
        <taxon>Aspidochirotida</taxon>
        <taxon>Stichopodidae</taxon>
        <taxon>Apostichopus</taxon>
    </lineage>
</organism>
<dbReference type="SMART" id="SM00238">
    <property type="entry name" value="BIR"/>
    <property type="match status" value="1"/>
</dbReference>
<dbReference type="AlphaFoldDB" id="A0A2G8JHY6"/>
<evidence type="ECO:0000256" key="1">
    <source>
        <dbReference type="ARBA" id="ARBA00004123"/>
    </source>
</evidence>
<keyword evidence="9" id="KW-0498">Mitosis</keyword>
<comment type="caution">
    <text evidence="17">The sequence shown here is derived from an EMBL/GenBank/DDBJ whole genome shotgun (WGS) entry which is preliminary data.</text>
</comment>
<dbReference type="GO" id="GO:0000775">
    <property type="term" value="C:chromosome, centromeric region"/>
    <property type="evidence" value="ECO:0007669"/>
    <property type="project" value="UniProtKB-SubCell"/>
</dbReference>
<evidence type="ECO:0000313" key="18">
    <source>
        <dbReference type="Proteomes" id="UP000230750"/>
    </source>
</evidence>
<name>A0A2G8JHY6_STIJA</name>
<dbReference type="SUPFAM" id="SSF57924">
    <property type="entry name" value="Inhibitor of apoptosis (IAP) repeat"/>
    <property type="match status" value="1"/>
</dbReference>
<dbReference type="PANTHER" id="PTHR46771:SF5">
    <property type="entry name" value="DETERIN"/>
    <property type="match status" value="1"/>
</dbReference>
<keyword evidence="5" id="KW-0963">Cytoplasm</keyword>
<dbReference type="CDD" id="cd00022">
    <property type="entry name" value="BIR"/>
    <property type="match status" value="1"/>
</dbReference>
<protein>
    <submittedName>
        <fullName evidence="17">Survivin</fullName>
    </submittedName>
</protein>
<dbReference type="InterPro" id="IPR001370">
    <property type="entry name" value="BIR_rpt"/>
</dbReference>
<keyword evidence="8" id="KW-0479">Metal-binding</keyword>
<evidence type="ECO:0000256" key="4">
    <source>
        <dbReference type="ARBA" id="ARBA00006672"/>
    </source>
</evidence>
<keyword evidence="13" id="KW-0206">Cytoskeleton</keyword>
<evidence type="ECO:0000256" key="11">
    <source>
        <dbReference type="ARBA" id="ARBA00022833"/>
    </source>
</evidence>
<evidence type="ECO:0000256" key="8">
    <source>
        <dbReference type="ARBA" id="ARBA00022723"/>
    </source>
</evidence>
<evidence type="ECO:0000313" key="17">
    <source>
        <dbReference type="EMBL" id="PIK35362.1"/>
    </source>
</evidence>
<evidence type="ECO:0000256" key="2">
    <source>
        <dbReference type="ARBA" id="ARBA00004186"/>
    </source>
</evidence>
<evidence type="ECO:0000256" key="6">
    <source>
        <dbReference type="ARBA" id="ARBA00022553"/>
    </source>
</evidence>
<evidence type="ECO:0000256" key="15">
    <source>
        <dbReference type="ARBA" id="ARBA00023306"/>
    </source>
</evidence>
<evidence type="ECO:0000256" key="14">
    <source>
        <dbReference type="ARBA" id="ARBA00023242"/>
    </source>
</evidence>
<keyword evidence="16" id="KW-0137">Centromere</keyword>
<evidence type="ECO:0000256" key="9">
    <source>
        <dbReference type="ARBA" id="ARBA00022776"/>
    </source>
</evidence>
<dbReference type="PROSITE" id="PS50143">
    <property type="entry name" value="BIR_REPEAT_2"/>
    <property type="match status" value="1"/>
</dbReference>
<evidence type="ECO:0000256" key="5">
    <source>
        <dbReference type="ARBA" id="ARBA00022490"/>
    </source>
</evidence>
<comment type="similarity">
    <text evidence="4">Belongs to the IAP family.</text>
</comment>
<evidence type="ECO:0000256" key="12">
    <source>
        <dbReference type="ARBA" id="ARBA00022843"/>
    </source>
</evidence>
<keyword evidence="6" id="KW-0597">Phosphoprotein</keyword>
<evidence type="ECO:0000256" key="13">
    <source>
        <dbReference type="ARBA" id="ARBA00023212"/>
    </source>
</evidence>
<dbReference type="Gene3D" id="1.10.1170.10">
    <property type="entry name" value="Inhibitor Of Apoptosis Protein (2mihbC-IAP-1), Chain A"/>
    <property type="match status" value="1"/>
</dbReference>
<dbReference type="PANTHER" id="PTHR46771">
    <property type="entry name" value="DETERIN"/>
    <property type="match status" value="1"/>
</dbReference>
<comment type="subcellular location">
    <subcellularLocation>
        <location evidence="3">Chromosome</location>
        <location evidence="3">Centromere</location>
    </subcellularLocation>
    <subcellularLocation>
        <location evidence="2">Cytoplasm</location>
        <location evidence="2">Cytoskeleton</location>
        <location evidence="2">Spindle</location>
    </subcellularLocation>
    <subcellularLocation>
        <location evidence="1">Nucleus</location>
    </subcellularLocation>
</comment>
<accession>A0A2G8JHY6</accession>
<evidence type="ECO:0000256" key="3">
    <source>
        <dbReference type="ARBA" id="ARBA00004584"/>
    </source>
</evidence>
<reference evidence="17 18" key="1">
    <citation type="journal article" date="2017" name="PLoS Biol.">
        <title>The sea cucumber genome provides insights into morphological evolution and visceral regeneration.</title>
        <authorList>
            <person name="Zhang X."/>
            <person name="Sun L."/>
            <person name="Yuan J."/>
            <person name="Sun Y."/>
            <person name="Gao Y."/>
            <person name="Zhang L."/>
            <person name="Li S."/>
            <person name="Dai H."/>
            <person name="Hamel J.F."/>
            <person name="Liu C."/>
            <person name="Yu Y."/>
            <person name="Liu S."/>
            <person name="Lin W."/>
            <person name="Guo K."/>
            <person name="Jin S."/>
            <person name="Xu P."/>
            <person name="Storey K.B."/>
            <person name="Huan P."/>
            <person name="Zhang T."/>
            <person name="Zhou Y."/>
            <person name="Zhang J."/>
            <person name="Lin C."/>
            <person name="Li X."/>
            <person name="Xing L."/>
            <person name="Huo D."/>
            <person name="Sun M."/>
            <person name="Wang L."/>
            <person name="Mercier A."/>
            <person name="Li F."/>
            <person name="Yang H."/>
            <person name="Xiang J."/>
        </authorList>
    </citation>
    <scope>NUCLEOTIDE SEQUENCE [LARGE SCALE GENOMIC DNA]</scope>
    <source>
        <strain evidence="17">Shaxun</strain>
        <tissue evidence="17">Muscle</tissue>
    </source>
</reference>
<dbReference type="GO" id="GO:0046872">
    <property type="term" value="F:metal ion binding"/>
    <property type="evidence" value="ECO:0007669"/>
    <property type="project" value="UniProtKB-KW"/>
</dbReference>
<dbReference type="FunFam" id="1.10.1170.10:FF:000009">
    <property type="entry name" value="Baculoviral IAP repeat-containing protein 5"/>
    <property type="match status" value="1"/>
</dbReference>
<dbReference type="GO" id="GO:0007059">
    <property type="term" value="P:chromosome segregation"/>
    <property type="evidence" value="ECO:0007669"/>
    <property type="project" value="UniProtKB-KW"/>
</dbReference>
<evidence type="ECO:0000256" key="16">
    <source>
        <dbReference type="ARBA" id="ARBA00023328"/>
    </source>
</evidence>
<keyword evidence="12" id="KW-0832">Ubl conjugation</keyword>
<dbReference type="STRING" id="307972.A0A2G8JHY6"/>